<name>A0A5B7EZD3_PORTR</name>
<proteinExistence type="predicted"/>
<accession>A0A5B7EZD3</accession>
<reference evidence="2 3" key="1">
    <citation type="submission" date="2019-05" db="EMBL/GenBank/DDBJ databases">
        <title>Another draft genome of Portunus trituberculatus and its Hox gene families provides insights of decapod evolution.</title>
        <authorList>
            <person name="Jeong J.-H."/>
            <person name="Song I."/>
            <person name="Kim S."/>
            <person name="Choi T."/>
            <person name="Kim D."/>
            <person name="Ryu S."/>
            <person name="Kim W."/>
        </authorList>
    </citation>
    <scope>NUCLEOTIDE SEQUENCE [LARGE SCALE GENOMIC DNA]</scope>
    <source>
        <tissue evidence="2">Muscle</tissue>
    </source>
</reference>
<sequence length="83" mass="8698">MALCPSDGAPDVLRGCEVLLPPSNAHSRPHRPSTPCHATPLQTQKSQCVCVCVCGGKDGVKGGASKNRSLSPHECKQTNRGHP</sequence>
<evidence type="ECO:0000313" key="2">
    <source>
        <dbReference type="EMBL" id="MPC38379.1"/>
    </source>
</evidence>
<protein>
    <submittedName>
        <fullName evidence="2">Uncharacterized protein</fullName>
    </submittedName>
</protein>
<evidence type="ECO:0000313" key="3">
    <source>
        <dbReference type="Proteomes" id="UP000324222"/>
    </source>
</evidence>
<evidence type="ECO:0000256" key="1">
    <source>
        <dbReference type="SAM" id="MobiDB-lite"/>
    </source>
</evidence>
<gene>
    <name evidence="2" type="ORF">E2C01_031885</name>
</gene>
<comment type="caution">
    <text evidence="2">The sequence shown here is derived from an EMBL/GenBank/DDBJ whole genome shotgun (WGS) entry which is preliminary data.</text>
</comment>
<organism evidence="2 3">
    <name type="scientific">Portunus trituberculatus</name>
    <name type="common">Swimming crab</name>
    <name type="synonym">Neptunus trituberculatus</name>
    <dbReference type="NCBI Taxonomy" id="210409"/>
    <lineage>
        <taxon>Eukaryota</taxon>
        <taxon>Metazoa</taxon>
        <taxon>Ecdysozoa</taxon>
        <taxon>Arthropoda</taxon>
        <taxon>Crustacea</taxon>
        <taxon>Multicrustacea</taxon>
        <taxon>Malacostraca</taxon>
        <taxon>Eumalacostraca</taxon>
        <taxon>Eucarida</taxon>
        <taxon>Decapoda</taxon>
        <taxon>Pleocyemata</taxon>
        <taxon>Brachyura</taxon>
        <taxon>Eubrachyura</taxon>
        <taxon>Portunoidea</taxon>
        <taxon>Portunidae</taxon>
        <taxon>Portuninae</taxon>
        <taxon>Portunus</taxon>
    </lineage>
</organism>
<feature type="region of interest" description="Disordered" evidence="1">
    <location>
        <begin position="60"/>
        <end position="83"/>
    </location>
</feature>
<dbReference type="Proteomes" id="UP000324222">
    <property type="component" value="Unassembled WGS sequence"/>
</dbReference>
<dbReference type="AlphaFoldDB" id="A0A5B7EZD3"/>
<keyword evidence="3" id="KW-1185">Reference proteome</keyword>
<dbReference type="EMBL" id="VSRR010004051">
    <property type="protein sequence ID" value="MPC38379.1"/>
    <property type="molecule type" value="Genomic_DNA"/>
</dbReference>